<organism evidence="1 2">
    <name type="scientific">Eretmocerus hayati</name>
    <dbReference type="NCBI Taxonomy" id="131215"/>
    <lineage>
        <taxon>Eukaryota</taxon>
        <taxon>Metazoa</taxon>
        <taxon>Ecdysozoa</taxon>
        <taxon>Arthropoda</taxon>
        <taxon>Hexapoda</taxon>
        <taxon>Insecta</taxon>
        <taxon>Pterygota</taxon>
        <taxon>Neoptera</taxon>
        <taxon>Endopterygota</taxon>
        <taxon>Hymenoptera</taxon>
        <taxon>Apocrita</taxon>
        <taxon>Proctotrupomorpha</taxon>
        <taxon>Chalcidoidea</taxon>
        <taxon>Aphelinidae</taxon>
        <taxon>Aphelininae</taxon>
        <taxon>Eretmocerus</taxon>
    </lineage>
</organism>
<name>A0ACC2NP06_9HYME</name>
<dbReference type="EMBL" id="CM056743">
    <property type="protein sequence ID" value="KAJ8672558.1"/>
    <property type="molecule type" value="Genomic_DNA"/>
</dbReference>
<protein>
    <submittedName>
        <fullName evidence="1">Uncharacterized protein</fullName>
    </submittedName>
</protein>
<sequence>MLNFSNVHATLFDSNKTLVDHGIATGIAISPLRLRRSAGGTIVQIENHPYVASVRLNGGHHCGGTILTENIILTSAHCTDEYVDLLSVKVGSSDINFKGSWHPVERVLRHDDYEYLDLMGGHQSINDVALIKLKTSIQLDNSTTRKIKLAHQGDMVNLNDRAKVVGWGDIRERYTNQVLDSHGQVVRSSRIWEVRAPVELTEIDVEIASMAQCLEFFPTANVRGQFCTKSEGRGFCSGDSGGPLIEDGRQIGIVSWGSSCHKPSSPRFYTDIGQYRDWIDQHVKVLQKS</sequence>
<keyword evidence="2" id="KW-1185">Reference proteome</keyword>
<reference evidence="1" key="1">
    <citation type="submission" date="2023-04" db="EMBL/GenBank/DDBJ databases">
        <title>A chromosome-level genome assembly of the parasitoid wasp Eretmocerus hayati.</title>
        <authorList>
            <person name="Zhong Y."/>
            <person name="Liu S."/>
            <person name="Liu Y."/>
        </authorList>
    </citation>
    <scope>NUCLEOTIDE SEQUENCE</scope>
    <source>
        <strain evidence="1">ZJU_SS_LIU_2023</strain>
    </source>
</reference>
<dbReference type="Proteomes" id="UP001239111">
    <property type="component" value="Chromosome 3"/>
</dbReference>
<proteinExistence type="predicted"/>
<evidence type="ECO:0000313" key="2">
    <source>
        <dbReference type="Proteomes" id="UP001239111"/>
    </source>
</evidence>
<evidence type="ECO:0000313" key="1">
    <source>
        <dbReference type="EMBL" id="KAJ8672558.1"/>
    </source>
</evidence>
<comment type="caution">
    <text evidence="1">The sequence shown here is derived from an EMBL/GenBank/DDBJ whole genome shotgun (WGS) entry which is preliminary data.</text>
</comment>
<gene>
    <name evidence="1" type="ORF">QAD02_003817</name>
</gene>
<accession>A0ACC2NP06</accession>